<dbReference type="Gene3D" id="3.60.21.10">
    <property type="match status" value="1"/>
</dbReference>
<accession>A0A1Y4T1D1</accession>
<dbReference type="SUPFAM" id="SSF56300">
    <property type="entry name" value="Metallo-dependent phosphatases"/>
    <property type="match status" value="1"/>
</dbReference>
<gene>
    <name evidence="1" type="ORF">B5E75_04960</name>
</gene>
<evidence type="ECO:0000313" key="2">
    <source>
        <dbReference type="Proteomes" id="UP000195305"/>
    </source>
</evidence>
<reference evidence="1 2" key="1">
    <citation type="journal article" date="2018" name="BMC Genomics">
        <title>Whole genome sequencing and function prediction of 133 gut anaerobes isolated from chicken caecum in pure cultures.</title>
        <authorList>
            <person name="Medvecky M."/>
            <person name="Cejkova D."/>
            <person name="Polansky O."/>
            <person name="Karasova D."/>
            <person name="Kubasova T."/>
            <person name="Cizek A."/>
            <person name="Rychlik I."/>
        </authorList>
    </citation>
    <scope>NUCLEOTIDE SEQUENCE [LARGE SCALE GENOMIC DNA]</scope>
    <source>
        <strain evidence="1 2">An13</strain>
    </source>
</reference>
<dbReference type="OrthoDB" id="5380073at2"/>
<dbReference type="RefSeq" id="WP_087357684.1">
    <property type="nucleotide sequence ID" value="NZ_JACJKO010000020.1"/>
</dbReference>
<organism evidence="1 2">
    <name type="scientific">Massilimicrobiota timonensis</name>
    <dbReference type="NCBI Taxonomy" id="1776392"/>
    <lineage>
        <taxon>Bacteria</taxon>
        <taxon>Bacillati</taxon>
        <taxon>Bacillota</taxon>
        <taxon>Erysipelotrichia</taxon>
        <taxon>Erysipelotrichales</taxon>
        <taxon>Erysipelotrichaceae</taxon>
        <taxon>Massilimicrobiota</taxon>
    </lineage>
</organism>
<evidence type="ECO:0000313" key="1">
    <source>
        <dbReference type="EMBL" id="OUQ35001.1"/>
    </source>
</evidence>
<keyword evidence="2" id="KW-1185">Reference proteome</keyword>
<dbReference type="InterPro" id="IPR029052">
    <property type="entry name" value="Metallo-depent_PP-like"/>
</dbReference>
<proteinExistence type="predicted"/>
<dbReference type="EMBL" id="NFLJ01000011">
    <property type="protein sequence ID" value="OUQ35001.1"/>
    <property type="molecule type" value="Genomic_DNA"/>
</dbReference>
<dbReference type="AlphaFoldDB" id="A0A1Y4T1D1"/>
<dbReference type="Proteomes" id="UP000195305">
    <property type="component" value="Unassembled WGS sequence"/>
</dbReference>
<comment type="caution">
    <text evidence="1">The sequence shown here is derived from an EMBL/GenBank/DDBJ whole genome shotgun (WGS) entry which is preliminary data.</text>
</comment>
<sequence>MNYYISDLHILHKNVCKEGKNFDQRPFETMDEMMNFIQQQWNEYITDNDDVYILGDFCWKENEQSIAFVSSLKGKKHLIIGNHDRLKNEAYRSLFVEITPYKEVHEIIDGLKYSFILQHYPIMFWNHQHHLNNDLPINIHLYGHVHNSLEETIYQSFIQTLNQTYHYHCIAINVGCMMPYIHYQPKTARELLNDHQV</sequence>
<evidence type="ECO:0008006" key="3">
    <source>
        <dbReference type="Google" id="ProtNLM"/>
    </source>
</evidence>
<protein>
    <recommendedName>
        <fullName evidence="3">Hydrolase</fullName>
    </recommendedName>
</protein>
<name>A0A1Y4T1D1_9FIRM</name>